<evidence type="ECO:0008006" key="4">
    <source>
        <dbReference type="Google" id="ProtNLM"/>
    </source>
</evidence>
<feature type="signal peptide" evidence="1">
    <location>
        <begin position="1"/>
        <end position="19"/>
    </location>
</feature>
<organism evidence="2 3">
    <name type="scientific">Pseudomonas matsuisoli</name>
    <dbReference type="NCBI Taxonomy" id="1515666"/>
    <lineage>
        <taxon>Bacteria</taxon>
        <taxon>Pseudomonadati</taxon>
        <taxon>Pseudomonadota</taxon>
        <taxon>Gammaproteobacteria</taxon>
        <taxon>Pseudomonadales</taxon>
        <taxon>Pseudomonadaceae</taxon>
        <taxon>Pseudomonas</taxon>
    </lineage>
</organism>
<evidence type="ECO:0000313" key="3">
    <source>
        <dbReference type="Proteomes" id="UP000635983"/>
    </source>
</evidence>
<evidence type="ECO:0000313" key="2">
    <source>
        <dbReference type="EMBL" id="GGJ84886.1"/>
    </source>
</evidence>
<dbReference type="RefSeq" id="WP_188981921.1">
    <property type="nucleotide sequence ID" value="NZ_BMPO01000002.1"/>
</dbReference>
<dbReference type="EMBL" id="BMPO01000002">
    <property type="protein sequence ID" value="GGJ84886.1"/>
    <property type="molecule type" value="Genomic_DNA"/>
</dbReference>
<keyword evidence="3" id="KW-1185">Reference proteome</keyword>
<accession>A0A917UTW2</accession>
<dbReference type="Proteomes" id="UP000635983">
    <property type="component" value="Unassembled WGS sequence"/>
</dbReference>
<proteinExistence type="predicted"/>
<protein>
    <recommendedName>
        <fullName evidence="4">Type VI secretion system protein VasI</fullName>
    </recommendedName>
</protein>
<name>A0A917UTW2_9PSED</name>
<keyword evidence="1" id="KW-0732">Signal</keyword>
<reference evidence="2" key="1">
    <citation type="journal article" date="2014" name="Int. J. Syst. Evol. Microbiol.">
        <title>Complete genome sequence of Corynebacterium casei LMG S-19264T (=DSM 44701T), isolated from a smear-ripened cheese.</title>
        <authorList>
            <consortium name="US DOE Joint Genome Institute (JGI-PGF)"/>
            <person name="Walter F."/>
            <person name="Albersmeier A."/>
            <person name="Kalinowski J."/>
            <person name="Ruckert C."/>
        </authorList>
    </citation>
    <scope>NUCLEOTIDE SEQUENCE</scope>
    <source>
        <strain evidence="2">JCM 30078</strain>
    </source>
</reference>
<comment type="caution">
    <text evidence="2">The sequence shown here is derived from an EMBL/GenBank/DDBJ whole genome shotgun (WGS) entry which is preliminary data.</text>
</comment>
<dbReference type="AlphaFoldDB" id="A0A917UTW2"/>
<gene>
    <name evidence="2" type="ORF">GCM10009304_08580</name>
</gene>
<feature type="chain" id="PRO_5037748702" description="Type VI secretion system protein VasI" evidence="1">
    <location>
        <begin position="20"/>
        <end position="196"/>
    </location>
</feature>
<reference evidence="2" key="2">
    <citation type="submission" date="2020-09" db="EMBL/GenBank/DDBJ databases">
        <authorList>
            <person name="Sun Q."/>
            <person name="Ohkuma M."/>
        </authorList>
    </citation>
    <scope>NUCLEOTIDE SEQUENCE</scope>
    <source>
        <strain evidence="2">JCM 30078</strain>
    </source>
</reference>
<sequence>MPIWPMFIAAMLASLSAFAEEDDSEACQALKNAEERVKCLSASALLSPLQTPVAAEAGAGLWKMRTAPDPESGEAVEFASLRAEQGRNRWNSPPWLTVRCKANKTELYITWGDNLPEKAVTTYALGSSVKSSTWKRAADRTAAFYPTSPLPVLKQLDGMSNLSVTVDSVEATPINAIFLTSGAEMALSNVRKACGW</sequence>
<evidence type="ECO:0000256" key="1">
    <source>
        <dbReference type="SAM" id="SignalP"/>
    </source>
</evidence>